<reference evidence="5 6" key="1">
    <citation type="journal article" date="2020" name="J Geophys Res Biogeosci">
        <title>Magnetotaxis as an Adaptation to Enable Bacterial Shuttling of Microbial Sulfur and Sulfur Cycling Across Aquatic Oxic#Anoxic Interfaces.</title>
        <authorList>
            <person name="Li J."/>
            <person name="Liu P."/>
            <person name="Wang J."/>
            <person name="Roberts A.P."/>
            <person name="Pan Y."/>
        </authorList>
    </citation>
    <scope>NUCLEOTIDE SEQUENCE [LARGE SCALE GENOMIC DNA]</scope>
    <source>
        <strain evidence="5 6">MYR-1_YQ</strain>
    </source>
</reference>
<dbReference type="NCBIfam" id="TIGR00148">
    <property type="entry name" value="UbiD family decarboxylase"/>
    <property type="match status" value="1"/>
</dbReference>
<comment type="similarity">
    <text evidence="1">Belongs to the UbiD family.</text>
</comment>
<gene>
    <name evidence="5" type="ORF">HWQ67_13520</name>
</gene>
<dbReference type="InterPro" id="IPR002830">
    <property type="entry name" value="UbiD"/>
</dbReference>
<dbReference type="Pfam" id="PF20695">
    <property type="entry name" value="UbiD_N"/>
    <property type="match status" value="1"/>
</dbReference>
<dbReference type="Pfam" id="PF20696">
    <property type="entry name" value="UbiD_C"/>
    <property type="match status" value="1"/>
</dbReference>
<dbReference type="InterPro" id="IPR022390">
    <property type="entry name" value="HBDC"/>
</dbReference>
<dbReference type="PANTHER" id="PTHR30108">
    <property type="entry name" value="3-OCTAPRENYL-4-HYDROXYBENZOATE CARBOXY-LYASE-RELATED"/>
    <property type="match status" value="1"/>
</dbReference>
<evidence type="ECO:0000259" key="2">
    <source>
        <dbReference type="Pfam" id="PF01977"/>
    </source>
</evidence>
<keyword evidence="6" id="KW-1185">Reference proteome</keyword>
<dbReference type="InterPro" id="IPR049383">
    <property type="entry name" value="UbiD-like_N"/>
</dbReference>
<dbReference type="RefSeq" id="WP_218253220.1">
    <property type="nucleotide sequence ID" value="NZ_JABXWD010000292.1"/>
</dbReference>
<sequence>MAYHDLRDFLRVLRKRDLLRTIKAEVDPVLEIAQINDRVVKAGGPALLFDNCKGSKFSCAVNLFGSFERMALALQVDNIDVIGQEILEFLEPDIPTNFMEKLKALPKLKRLADFIPKYVKTGPCKEVINTEVANKVPPTLLDFPVLQTWPGDGGRFITLPMVFTKDPQSGQRNCGMYRMQVYDEHTTGMHWHMHKGGAAHYRKACELGRRLEVAVVIGSDPACMYSATAPLPEGIDEMLFAGFLRKSPVELVRCETVDLEVPANAEIVLEGYVDPGEQRPEGPFGDHTGYYCLVDNFPVFHLRCITHRKDAIYPATIVGKPPMEDCYIAKATERIFLPLIKKQLPEIVDMNLPMEGVFHNLAIVSIDKSYPGQARKIMYALWGMGQMSFTKMIVVVDKWVDVQNPREVIWRIGNNVDAKRDLVILEGPLDVLEHASALPAYGGKLGIDATKKLPSEGFTRQWPDDIVMSADIVSLVQKRWPEYGI</sequence>
<comment type="caution">
    <text evidence="5">The sequence shown here is derived from an EMBL/GenBank/DDBJ whole genome shotgun (WGS) entry which is preliminary data.</text>
</comment>
<dbReference type="PANTHER" id="PTHR30108:SF17">
    <property type="entry name" value="FERULIC ACID DECARBOXYLASE 1"/>
    <property type="match status" value="1"/>
</dbReference>
<dbReference type="InterPro" id="IPR048304">
    <property type="entry name" value="UbiD_Rift_dom"/>
</dbReference>
<evidence type="ECO:0000259" key="4">
    <source>
        <dbReference type="Pfam" id="PF20696"/>
    </source>
</evidence>
<protein>
    <submittedName>
        <fullName evidence="5">Menaquinone biosynthesis decarboxylase</fullName>
    </submittedName>
</protein>
<name>A0ABS6S2F2_9BACT</name>
<evidence type="ECO:0000313" key="6">
    <source>
        <dbReference type="Proteomes" id="UP001196980"/>
    </source>
</evidence>
<evidence type="ECO:0000313" key="5">
    <source>
        <dbReference type="EMBL" id="MBV6342603.1"/>
    </source>
</evidence>
<evidence type="ECO:0000259" key="3">
    <source>
        <dbReference type="Pfam" id="PF20695"/>
    </source>
</evidence>
<organism evidence="5 6">
    <name type="scientific">Candidatus Magnetobacterium casense</name>
    <dbReference type="NCBI Taxonomy" id="1455061"/>
    <lineage>
        <taxon>Bacteria</taxon>
        <taxon>Pseudomonadati</taxon>
        <taxon>Nitrospirota</taxon>
        <taxon>Thermodesulfovibrionia</taxon>
        <taxon>Thermodesulfovibrionales</taxon>
        <taxon>Candidatus Magnetobacteriaceae</taxon>
        <taxon>Candidatus Magnetobacterium</taxon>
    </lineage>
</organism>
<dbReference type="Proteomes" id="UP001196980">
    <property type="component" value="Unassembled WGS sequence"/>
</dbReference>
<dbReference type="EMBL" id="JABXWD010000292">
    <property type="protein sequence ID" value="MBV6342603.1"/>
    <property type="molecule type" value="Genomic_DNA"/>
</dbReference>
<accession>A0ABS6S2F2</accession>
<evidence type="ECO:0000256" key="1">
    <source>
        <dbReference type="ARBA" id="ARBA00010021"/>
    </source>
</evidence>
<dbReference type="Pfam" id="PF01977">
    <property type="entry name" value="UbiD"/>
    <property type="match status" value="1"/>
</dbReference>
<feature type="domain" description="3-octaprenyl-4-hydroxybenzoate carboxy-lyase-like Rift-related" evidence="2">
    <location>
        <begin position="119"/>
        <end position="321"/>
    </location>
</feature>
<proteinExistence type="inferred from homology"/>
<dbReference type="InterPro" id="IPR049381">
    <property type="entry name" value="UbiD-like_C"/>
</dbReference>
<feature type="domain" description="3-octaprenyl-4-hydroxybenzoate carboxy-lyase-like C-terminal" evidence="4">
    <location>
        <begin position="326"/>
        <end position="449"/>
    </location>
</feature>
<dbReference type="NCBIfam" id="TIGR03701">
    <property type="entry name" value="mena_SCO4490"/>
    <property type="match status" value="1"/>
</dbReference>
<feature type="domain" description="3-octaprenyl-4-hydroxybenzoate carboxy-lyase-like N-terminal" evidence="3">
    <location>
        <begin position="11"/>
        <end position="82"/>
    </location>
</feature>